<evidence type="ECO:0000256" key="6">
    <source>
        <dbReference type="ARBA" id="ARBA00023012"/>
    </source>
</evidence>
<dbReference type="InterPro" id="IPR004358">
    <property type="entry name" value="Sig_transdc_His_kin-like_C"/>
</dbReference>
<keyword evidence="5" id="KW-0418">Kinase</keyword>
<reference evidence="10" key="1">
    <citation type="submission" date="2020-02" db="EMBL/GenBank/DDBJ databases">
        <authorList>
            <person name="Meier V. D."/>
        </authorList>
    </citation>
    <scope>NUCLEOTIDE SEQUENCE</scope>
    <source>
        <strain evidence="10">AVDCRST_MAG33</strain>
    </source>
</reference>
<dbReference type="InterPro" id="IPR050736">
    <property type="entry name" value="Sensor_HK_Regulatory"/>
</dbReference>
<evidence type="ECO:0000256" key="8">
    <source>
        <dbReference type="SAM" id="Phobius"/>
    </source>
</evidence>
<feature type="region of interest" description="Disordered" evidence="7">
    <location>
        <begin position="1"/>
        <end position="49"/>
    </location>
</feature>
<dbReference type="CDD" id="cd00075">
    <property type="entry name" value="HATPase"/>
    <property type="match status" value="1"/>
</dbReference>
<feature type="transmembrane region" description="Helical" evidence="8">
    <location>
        <begin position="90"/>
        <end position="107"/>
    </location>
</feature>
<feature type="transmembrane region" description="Helical" evidence="8">
    <location>
        <begin position="146"/>
        <end position="167"/>
    </location>
</feature>
<evidence type="ECO:0000256" key="5">
    <source>
        <dbReference type="ARBA" id="ARBA00022777"/>
    </source>
</evidence>
<dbReference type="GO" id="GO:0000155">
    <property type="term" value="F:phosphorelay sensor kinase activity"/>
    <property type="evidence" value="ECO:0007669"/>
    <property type="project" value="InterPro"/>
</dbReference>
<dbReference type="PANTHER" id="PTHR43711:SF1">
    <property type="entry name" value="HISTIDINE KINASE 1"/>
    <property type="match status" value="1"/>
</dbReference>
<feature type="compositionally biased region" description="Pro residues" evidence="7">
    <location>
        <begin position="1"/>
        <end position="10"/>
    </location>
</feature>
<dbReference type="SMART" id="SM00387">
    <property type="entry name" value="HATPase_c"/>
    <property type="match status" value="1"/>
</dbReference>
<dbReference type="InterPro" id="IPR036097">
    <property type="entry name" value="HisK_dim/P_sf"/>
</dbReference>
<dbReference type="PROSITE" id="PS50109">
    <property type="entry name" value="HIS_KIN"/>
    <property type="match status" value="1"/>
</dbReference>
<evidence type="ECO:0000256" key="7">
    <source>
        <dbReference type="SAM" id="MobiDB-lite"/>
    </source>
</evidence>
<keyword evidence="4" id="KW-0808">Transferase</keyword>
<dbReference type="Pfam" id="PF00512">
    <property type="entry name" value="HisKA"/>
    <property type="match status" value="1"/>
</dbReference>
<evidence type="ECO:0000259" key="9">
    <source>
        <dbReference type="PROSITE" id="PS50109"/>
    </source>
</evidence>
<dbReference type="CDD" id="cd00082">
    <property type="entry name" value="HisKA"/>
    <property type="match status" value="1"/>
</dbReference>
<feature type="transmembrane region" description="Helical" evidence="8">
    <location>
        <begin position="114"/>
        <end position="134"/>
    </location>
</feature>
<dbReference type="AlphaFoldDB" id="A0A6J4UTY9"/>
<feature type="transmembrane region" description="Helical" evidence="8">
    <location>
        <begin position="224"/>
        <end position="245"/>
    </location>
</feature>
<feature type="transmembrane region" description="Helical" evidence="8">
    <location>
        <begin position="257"/>
        <end position="276"/>
    </location>
</feature>
<accession>A0A6J4UTY9</accession>
<dbReference type="SMART" id="SM00388">
    <property type="entry name" value="HisKA"/>
    <property type="match status" value="1"/>
</dbReference>
<sequence>MAGPMIPPSPTFHRFQQRPPDPEERPDVGHPHASQTSRNTSPRPRRSLDGRKLAGITGLIVTTWLGLVLLVDPLRFVIYNPRGKTGIEMYLALGQLFGALVLVLAAGEPARSRLRWVALGLLVLGIGGLGFGYLLPLIETSSDSNILAYGSLLARCIATVLIAIGLVPTIAPPLSPRTAIALMFASGAGGLTVLVVGEQLPLLARVPDLANLLPTSPGRTFPGLTGWYVGLSLIPLATGVVAIWGSVRHDRNRAVDGWLVVAVVLLTGGHLHAVFWPSLYSSILTTTTVLRVASTTVIILGGIVALRTLSLERAILLADEKERRQRLEELSVLKRDFTSMVAHELSTPLAAIANLAQMISLGILPPNEQQSAADRIQGEARILQLLVQDIQASADLERDDFAIRARPVSLGSLLSDAHAYGRTVQTSHPLTVTVPAGVTVLADPERIGQVIRNLLNNAIRHTPAGTPITIDAVPQDKEVRVDIQDLGPGIDPADHALILEKFGRGHHPASDGRGLGLYLSQRILQAHGTQLVIESEPGHGACFSFRLKECP</sequence>
<name>A0A6J4UTY9_9BACT</name>
<feature type="transmembrane region" description="Helical" evidence="8">
    <location>
        <begin position="179"/>
        <end position="204"/>
    </location>
</feature>
<evidence type="ECO:0000256" key="4">
    <source>
        <dbReference type="ARBA" id="ARBA00022679"/>
    </source>
</evidence>
<dbReference type="Pfam" id="PF02518">
    <property type="entry name" value="HATPase_c"/>
    <property type="match status" value="1"/>
</dbReference>
<feature type="compositionally biased region" description="Basic and acidic residues" evidence="7">
    <location>
        <begin position="20"/>
        <end position="30"/>
    </location>
</feature>
<keyword evidence="6" id="KW-0902">Two-component regulatory system</keyword>
<evidence type="ECO:0000256" key="2">
    <source>
        <dbReference type="ARBA" id="ARBA00012438"/>
    </source>
</evidence>
<proteinExistence type="predicted"/>
<keyword evidence="8" id="KW-0812">Transmembrane</keyword>
<organism evidence="10">
    <name type="scientific">uncultured Thermomicrobiales bacterium</name>
    <dbReference type="NCBI Taxonomy" id="1645740"/>
    <lineage>
        <taxon>Bacteria</taxon>
        <taxon>Pseudomonadati</taxon>
        <taxon>Thermomicrobiota</taxon>
        <taxon>Thermomicrobia</taxon>
        <taxon>Thermomicrobiales</taxon>
        <taxon>environmental samples</taxon>
    </lineage>
</organism>
<dbReference type="InterPro" id="IPR036890">
    <property type="entry name" value="HATPase_C_sf"/>
</dbReference>
<dbReference type="SUPFAM" id="SSF47384">
    <property type="entry name" value="Homodimeric domain of signal transducing histidine kinase"/>
    <property type="match status" value="1"/>
</dbReference>
<dbReference type="InterPro" id="IPR003661">
    <property type="entry name" value="HisK_dim/P_dom"/>
</dbReference>
<evidence type="ECO:0000256" key="3">
    <source>
        <dbReference type="ARBA" id="ARBA00022553"/>
    </source>
</evidence>
<dbReference type="EMBL" id="CADCWK010000158">
    <property type="protein sequence ID" value="CAA9559751.1"/>
    <property type="molecule type" value="Genomic_DNA"/>
</dbReference>
<dbReference type="InterPro" id="IPR005467">
    <property type="entry name" value="His_kinase_dom"/>
</dbReference>
<feature type="transmembrane region" description="Helical" evidence="8">
    <location>
        <begin position="288"/>
        <end position="306"/>
    </location>
</feature>
<dbReference type="InterPro" id="IPR003594">
    <property type="entry name" value="HATPase_dom"/>
</dbReference>
<dbReference type="PANTHER" id="PTHR43711">
    <property type="entry name" value="TWO-COMPONENT HISTIDINE KINASE"/>
    <property type="match status" value="1"/>
</dbReference>
<protein>
    <recommendedName>
        <fullName evidence="2">histidine kinase</fullName>
        <ecNumber evidence="2">2.7.13.3</ecNumber>
    </recommendedName>
</protein>
<feature type="transmembrane region" description="Helical" evidence="8">
    <location>
        <begin position="53"/>
        <end position="70"/>
    </location>
</feature>
<dbReference type="PRINTS" id="PR00344">
    <property type="entry name" value="BCTRLSENSOR"/>
</dbReference>
<keyword evidence="3" id="KW-0597">Phosphoprotein</keyword>
<evidence type="ECO:0000313" key="10">
    <source>
        <dbReference type="EMBL" id="CAA9559751.1"/>
    </source>
</evidence>
<dbReference type="SUPFAM" id="SSF55874">
    <property type="entry name" value="ATPase domain of HSP90 chaperone/DNA topoisomerase II/histidine kinase"/>
    <property type="match status" value="1"/>
</dbReference>
<keyword evidence="8" id="KW-0472">Membrane</keyword>
<feature type="domain" description="Histidine kinase" evidence="9">
    <location>
        <begin position="340"/>
        <end position="551"/>
    </location>
</feature>
<dbReference type="EC" id="2.7.13.3" evidence="2"/>
<dbReference type="Gene3D" id="1.10.287.130">
    <property type="match status" value="1"/>
</dbReference>
<keyword evidence="8" id="KW-1133">Transmembrane helix</keyword>
<dbReference type="Gene3D" id="3.30.565.10">
    <property type="entry name" value="Histidine kinase-like ATPase, C-terminal domain"/>
    <property type="match status" value="1"/>
</dbReference>
<evidence type="ECO:0000256" key="1">
    <source>
        <dbReference type="ARBA" id="ARBA00000085"/>
    </source>
</evidence>
<comment type="catalytic activity">
    <reaction evidence="1">
        <text>ATP + protein L-histidine = ADP + protein N-phospho-L-histidine.</text>
        <dbReference type="EC" id="2.7.13.3"/>
    </reaction>
</comment>
<gene>
    <name evidence="10" type="ORF">AVDCRST_MAG33-1593</name>
</gene>